<organism evidence="1 2">
    <name type="scientific">Fusarium kuroshium</name>
    <dbReference type="NCBI Taxonomy" id="2010991"/>
    <lineage>
        <taxon>Eukaryota</taxon>
        <taxon>Fungi</taxon>
        <taxon>Dikarya</taxon>
        <taxon>Ascomycota</taxon>
        <taxon>Pezizomycotina</taxon>
        <taxon>Sordariomycetes</taxon>
        <taxon>Hypocreomycetidae</taxon>
        <taxon>Hypocreales</taxon>
        <taxon>Nectriaceae</taxon>
        <taxon>Fusarium</taxon>
        <taxon>Fusarium solani species complex</taxon>
    </lineage>
</organism>
<dbReference type="AlphaFoldDB" id="A0A3M2RXN6"/>
<keyword evidence="2" id="KW-1185">Reference proteome</keyword>
<sequence>MPRRSTRLNPQVRDTVDTNPHLNGILKILTNLIDFLRNNPRLAGLIGVLAMLGFLVHNVDDSSVMPIPEAVNDRAVVGPLREICHLHYRMHSYDPTREPQTFFDVLGISMMKDERWLHKGTRAHNEAVDLILKSWGTRKKELMDGGRPSQEERHLDQVAKKLTDVKYARIYVHLVMPKIQRKRGPQRLTAFKTLCDNEWRDPFE</sequence>
<dbReference type="Proteomes" id="UP000277212">
    <property type="component" value="Unassembled WGS sequence"/>
</dbReference>
<dbReference type="EMBL" id="NKUJ01000217">
    <property type="protein sequence ID" value="RMJ10054.1"/>
    <property type="molecule type" value="Genomic_DNA"/>
</dbReference>
<protein>
    <submittedName>
        <fullName evidence="1">Uncharacterized protein</fullName>
    </submittedName>
</protein>
<gene>
    <name evidence="1" type="ORF">CDV36_010323</name>
</gene>
<evidence type="ECO:0000313" key="2">
    <source>
        <dbReference type="Proteomes" id="UP000277212"/>
    </source>
</evidence>
<proteinExistence type="predicted"/>
<evidence type="ECO:0000313" key="1">
    <source>
        <dbReference type="EMBL" id="RMJ10054.1"/>
    </source>
</evidence>
<comment type="caution">
    <text evidence="1">The sequence shown here is derived from an EMBL/GenBank/DDBJ whole genome shotgun (WGS) entry which is preliminary data.</text>
</comment>
<reference evidence="1 2" key="1">
    <citation type="submission" date="2017-06" db="EMBL/GenBank/DDBJ databases">
        <title>Comparative genomic analysis of Ambrosia Fusariam Clade fungi.</title>
        <authorList>
            <person name="Stajich J.E."/>
            <person name="Carrillo J."/>
            <person name="Kijimoto T."/>
            <person name="Eskalen A."/>
            <person name="O'Donnell K."/>
            <person name="Kasson M."/>
        </authorList>
    </citation>
    <scope>NUCLEOTIDE SEQUENCE [LARGE SCALE GENOMIC DNA]</scope>
    <source>
        <strain evidence="1">UCR3666</strain>
    </source>
</reference>
<dbReference type="OrthoDB" id="5106128at2759"/>
<accession>A0A3M2RXN6</accession>
<name>A0A3M2RXN6_9HYPO</name>